<dbReference type="EMBL" id="MN740481">
    <property type="protein sequence ID" value="QHU29104.1"/>
    <property type="molecule type" value="Genomic_DNA"/>
</dbReference>
<protein>
    <submittedName>
        <fullName evidence="1">Uncharacterized protein</fullName>
    </submittedName>
</protein>
<sequence length="96" mass="11174">MSNPRGFMEPIWEQNEDAGYDFSEEAYAADNAYYSKYGGNACIVCMGGSYIKNININAVDNKKKSYSNTDDNTVDYYYEDDDYYNEEDYEDDTNDY</sequence>
<name>A0A6C0LHT6_9ZZZZ</name>
<organism evidence="1">
    <name type="scientific">viral metagenome</name>
    <dbReference type="NCBI Taxonomy" id="1070528"/>
    <lineage>
        <taxon>unclassified sequences</taxon>
        <taxon>metagenomes</taxon>
        <taxon>organismal metagenomes</taxon>
    </lineage>
</organism>
<evidence type="ECO:0000313" key="1">
    <source>
        <dbReference type="EMBL" id="QHU29104.1"/>
    </source>
</evidence>
<reference evidence="1" key="1">
    <citation type="journal article" date="2020" name="Nature">
        <title>Giant virus diversity and host interactions through global metagenomics.</title>
        <authorList>
            <person name="Schulz F."/>
            <person name="Roux S."/>
            <person name="Paez-Espino D."/>
            <person name="Jungbluth S."/>
            <person name="Walsh D.A."/>
            <person name="Denef V.J."/>
            <person name="McMahon K.D."/>
            <person name="Konstantinidis K.T."/>
            <person name="Eloe-Fadrosh E.A."/>
            <person name="Kyrpides N.C."/>
            <person name="Woyke T."/>
        </authorList>
    </citation>
    <scope>NUCLEOTIDE SEQUENCE</scope>
    <source>
        <strain evidence="1">GVMAG-M-3300027804-47</strain>
    </source>
</reference>
<accession>A0A6C0LHT6</accession>
<proteinExistence type="predicted"/>
<dbReference type="AlphaFoldDB" id="A0A6C0LHT6"/>